<evidence type="ECO:0000256" key="2">
    <source>
        <dbReference type="ARBA" id="ARBA00007733"/>
    </source>
</evidence>
<evidence type="ECO:0000256" key="6">
    <source>
        <dbReference type="ARBA" id="ARBA00022946"/>
    </source>
</evidence>
<feature type="domain" description="Tr-type G" evidence="11">
    <location>
        <begin position="56"/>
        <end position="237"/>
    </location>
</feature>
<dbReference type="PROSITE" id="PS51722">
    <property type="entry name" value="G_TR_2"/>
    <property type="match status" value="1"/>
</dbReference>
<dbReference type="NCBIfam" id="TIGR00231">
    <property type="entry name" value="small_GTP"/>
    <property type="match status" value="1"/>
</dbReference>
<dbReference type="EMBL" id="KN817587">
    <property type="protein sequence ID" value="KJA18560.1"/>
    <property type="molecule type" value="Genomic_DNA"/>
</dbReference>
<keyword evidence="7" id="KW-0496">Mitochondrion</keyword>
<dbReference type="Pfam" id="PF11987">
    <property type="entry name" value="IF-2"/>
    <property type="match status" value="1"/>
</dbReference>
<feature type="compositionally biased region" description="Polar residues" evidence="10">
    <location>
        <begin position="343"/>
        <end position="354"/>
    </location>
</feature>
<sequence length="585" mass="62260">MKRIGMLEEASYDYILNADYAALLADELGFNPIVDDEAAFDIYPPPPHPSPSSLPSRPPIVTIMGHVDHGKTTLLDTLRSASVAKGEAGGITQHIGAFSVPVKISQGGNMVDASQTITFLDTPGHAAFSAMRARGADITDIIVLVVAADDGIMPQTKEVINLLKKEETHTNLVVAINKVDKPGINTDAVKKALMAEGIQLEEFGGDIPSVSVSGLTGQGLPELVEIISAVAEMQDLRAEQEGPAYGHVLESNIHKGLGSVATVLVRRGSLKRGTQIISGTSHGKIRLMVDSKGVSVATALPGMAVTVSGWKTLPKAGDEVLEGSDADIKKALANRVRKAEAESMQQDIDVINTTRRQERDARAEGNTEGPKPDSDSGPKQVKIFIKADVSGSGEALEGALDGMGNKLVVSKVIATGVGDVSENDVMRAQAANATIVAFSVSVPRAIRTLATRHEVPILTSDIIYRLMEDIRSSLIALLPPIIETKVLGEADVLQVFEIQIKGGKTMKVAGCRVTNGLVEKQKSARVVRAGEVIHEGLLDTFRQLKKDIIEARKGVECGMSLKDYSDLQAGDIIQMYDTIEKPGVL</sequence>
<protein>
    <recommendedName>
        <fullName evidence="9">Translation initiation factor IF-2, mitochondrial</fullName>
    </recommendedName>
</protein>
<evidence type="ECO:0000259" key="11">
    <source>
        <dbReference type="PROSITE" id="PS51722"/>
    </source>
</evidence>
<keyword evidence="8" id="KW-0342">GTP-binding</keyword>
<dbReference type="SUPFAM" id="SSF52156">
    <property type="entry name" value="Initiation factor IF2/eIF5b, domain 3"/>
    <property type="match status" value="1"/>
</dbReference>
<keyword evidence="13" id="KW-1185">Reference proteome</keyword>
<dbReference type="GO" id="GO:0005525">
    <property type="term" value="F:GTP binding"/>
    <property type="evidence" value="ECO:0007669"/>
    <property type="project" value="UniProtKB-KW"/>
</dbReference>
<keyword evidence="6" id="KW-0809">Transit peptide</keyword>
<dbReference type="InterPro" id="IPR023115">
    <property type="entry name" value="TIF_IF2_dom3"/>
</dbReference>
<comment type="similarity">
    <text evidence="2">Belongs to the TRAFAC class translation factor GTPase superfamily. Classic translation factor GTPase family. IF-2 subfamily.</text>
</comment>
<feature type="compositionally biased region" description="Basic and acidic residues" evidence="10">
    <location>
        <begin position="355"/>
        <end position="376"/>
    </location>
</feature>
<keyword evidence="4" id="KW-0547">Nucleotide-binding</keyword>
<name>A0A0D2PED1_HYPSF</name>
<dbReference type="OrthoDB" id="361630at2759"/>
<dbReference type="FunFam" id="2.40.30.10:FF:000008">
    <property type="entry name" value="Translation initiation factor IF-2"/>
    <property type="match status" value="1"/>
</dbReference>
<dbReference type="SUPFAM" id="SSF52540">
    <property type="entry name" value="P-loop containing nucleoside triphosphate hydrolases"/>
    <property type="match status" value="1"/>
</dbReference>
<dbReference type="InterPro" id="IPR027417">
    <property type="entry name" value="P-loop_NTPase"/>
</dbReference>
<dbReference type="Pfam" id="PF00009">
    <property type="entry name" value="GTP_EFTU"/>
    <property type="match status" value="1"/>
</dbReference>
<evidence type="ECO:0000313" key="13">
    <source>
        <dbReference type="Proteomes" id="UP000054270"/>
    </source>
</evidence>
<dbReference type="Gene3D" id="3.40.50.10050">
    <property type="entry name" value="Translation initiation factor IF- 2, domain 3"/>
    <property type="match status" value="1"/>
</dbReference>
<dbReference type="InterPro" id="IPR015760">
    <property type="entry name" value="TIF_IF2"/>
</dbReference>
<evidence type="ECO:0000256" key="9">
    <source>
        <dbReference type="ARBA" id="ARBA00044200"/>
    </source>
</evidence>
<dbReference type="InterPro" id="IPR000178">
    <property type="entry name" value="TF_IF2_bacterial-like"/>
</dbReference>
<dbReference type="PRINTS" id="PR00315">
    <property type="entry name" value="ELONGATNFCT"/>
</dbReference>
<dbReference type="InterPro" id="IPR000795">
    <property type="entry name" value="T_Tr_GTP-bd_dom"/>
</dbReference>
<dbReference type="PANTHER" id="PTHR43381">
    <property type="entry name" value="TRANSLATION INITIATION FACTOR IF-2-RELATED"/>
    <property type="match status" value="1"/>
</dbReference>
<keyword evidence="3" id="KW-0396">Initiation factor</keyword>
<accession>A0A0D2PED1</accession>
<dbReference type="GO" id="GO:0003743">
    <property type="term" value="F:translation initiation factor activity"/>
    <property type="evidence" value="ECO:0007669"/>
    <property type="project" value="UniProtKB-KW"/>
</dbReference>
<feature type="region of interest" description="Disordered" evidence="10">
    <location>
        <begin position="343"/>
        <end position="380"/>
    </location>
</feature>
<dbReference type="CDD" id="cd03692">
    <property type="entry name" value="mtIF2_IVc"/>
    <property type="match status" value="1"/>
</dbReference>
<dbReference type="STRING" id="945553.A0A0D2PED1"/>
<dbReference type="OMA" id="RKNPWMN"/>
<keyword evidence="5" id="KW-0648">Protein biosynthesis</keyword>
<dbReference type="SUPFAM" id="SSF50447">
    <property type="entry name" value="Translation proteins"/>
    <property type="match status" value="2"/>
</dbReference>
<dbReference type="FunFam" id="3.40.50.300:FF:000019">
    <property type="entry name" value="Translation initiation factor IF-2"/>
    <property type="match status" value="1"/>
</dbReference>
<evidence type="ECO:0000256" key="7">
    <source>
        <dbReference type="ARBA" id="ARBA00023128"/>
    </source>
</evidence>
<comment type="subcellular location">
    <subcellularLocation>
        <location evidence="1">Mitochondrion</location>
    </subcellularLocation>
</comment>
<dbReference type="FunFam" id="3.40.50.10050:FF:000001">
    <property type="entry name" value="Translation initiation factor IF-2"/>
    <property type="match status" value="1"/>
</dbReference>
<dbReference type="InterPro" id="IPR009000">
    <property type="entry name" value="Transl_B-barrel_sf"/>
</dbReference>
<reference evidence="13" key="1">
    <citation type="submission" date="2014-04" db="EMBL/GenBank/DDBJ databases">
        <title>Evolutionary Origins and Diversification of the Mycorrhizal Mutualists.</title>
        <authorList>
            <consortium name="DOE Joint Genome Institute"/>
            <consortium name="Mycorrhizal Genomics Consortium"/>
            <person name="Kohler A."/>
            <person name="Kuo A."/>
            <person name="Nagy L.G."/>
            <person name="Floudas D."/>
            <person name="Copeland A."/>
            <person name="Barry K.W."/>
            <person name="Cichocki N."/>
            <person name="Veneault-Fourrey C."/>
            <person name="LaButti K."/>
            <person name="Lindquist E.A."/>
            <person name="Lipzen A."/>
            <person name="Lundell T."/>
            <person name="Morin E."/>
            <person name="Murat C."/>
            <person name="Riley R."/>
            <person name="Ohm R."/>
            <person name="Sun H."/>
            <person name="Tunlid A."/>
            <person name="Henrissat B."/>
            <person name="Grigoriev I.V."/>
            <person name="Hibbett D.S."/>
            <person name="Martin F."/>
        </authorList>
    </citation>
    <scope>NUCLEOTIDE SEQUENCE [LARGE SCALE GENOMIC DNA]</scope>
    <source>
        <strain evidence="13">FD-334 SS-4</strain>
    </source>
</reference>
<evidence type="ECO:0000256" key="5">
    <source>
        <dbReference type="ARBA" id="ARBA00022917"/>
    </source>
</evidence>
<dbReference type="Gene3D" id="3.40.50.300">
    <property type="entry name" value="P-loop containing nucleotide triphosphate hydrolases"/>
    <property type="match status" value="1"/>
</dbReference>
<dbReference type="AlphaFoldDB" id="A0A0D2PED1"/>
<dbReference type="NCBIfam" id="TIGR00487">
    <property type="entry name" value="IF-2"/>
    <property type="match status" value="1"/>
</dbReference>
<dbReference type="Proteomes" id="UP000054270">
    <property type="component" value="Unassembled WGS sequence"/>
</dbReference>
<evidence type="ECO:0000256" key="10">
    <source>
        <dbReference type="SAM" id="MobiDB-lite"/>
    </source>
</evidence>
<dbReference type="GO" id="GO:0005739">
    <property type="term" value="C:mitochondrion"/>
    <property type="evidence" value="ECO:0007669"/>
    <property type="project" value="UniProtKB-SubCell"/>
</dbReference>
<dbReference type="Gene3D" id="2.40.30.10">
    <property type="entry name" value="Translation factors"/>
    <property type="match status" value="2"/>
</dbReference>
<dbReference type="CDD" id="cd01887">
    <property type="entry name" value="IF2_eIF5B"/>
    <property type="match status" value="1"/>
</dbReference>
<dbReference type="InterPro" id="IPR053905">
    <property type="entry name" value="EF-G-like_DII"/>
</dbReference>
<dbReference type="InterPro" id="IPR005225">
    <property type="entry name" value="Small_GTP-bd"/>
</dbReference>
<gene>
    <name evidence="12" type="ORF">HYPSUDRAFT_949182</name>
</gene>
<evidence type="ECO:0000256" key="8">
    <source>
        <dbReference type="ARBA" id="ARBA00023134"/>
    </source>
</evidence>
<evidence type="ECO:0000313" key="12">
    <source>
        <dbReference type="EMBL" id="KJA18560.1"/>
    </source>
</evidence>
<dbReference type="InterPro" id="IPR036925">
    <property type="entry name" value="TIF_IF2_dom3_sf"/>
</dbReference>
<organism evidence="12 13">
    <name type="scientific">Hypholoma sublateritium (strain FD-334 SS-4)</name>
    <dbReference type="NCBI Taxonomy" id="945553"/>
    <lineage>
        <taxon>Eukaryota</taxon>
        <taxon>Fungi</taxon>
        <taxon>Dikarya</taxon>
        <taxon>Basidiomycota</taxon>
        <taxon>Agaricomycotina</taxon>
        <taxon>Agaricomycetes</taxon>
        <taxon>Agaricomycetidae</taxon>
        <taxon>Agaricales</taxon>
        <taxon>Agaricineae</taxon>
        <taxon>Strophariaceae</taxon>
        <taxon>Hypholoma</taxon>
    </lineage>
</organism>
<evidence type="ECO:0000256" key="4">
    <source>
        <dbReference type="ARBA" id="ARBA00022741"/>
    </source>
</evidence>
<dbReference type="GO" id="GO:0003924">
    <property type="term" value="F:GTPase activity"/>
    <property type="evidence" value="ECO:0007669"/>
    <property type="project" value="InterPro"/>
</dbReference>
<dbReference type="PANTHER" id="PTHR43381:SF20">
    <property type="entry name" value="TRANSLATION INITIATION FACTOR IF-2, MITOCHONDRIAL"/>
    <property type="match status" value="1"/>
</dbReference>
<evidence type="ECO:0000256" key="1">
    <source>
        <dbReference type="ARBA" id="ARBA00004173"/>
    </source>
</evidence>
<dbReference type="Pfam" id="PF22042">
    <property type="entry name" value="EF-G_D2"/>
    <property type="match status" value="1"/>
</dbReference>
<evidence type="ECO:0000256" key="3">
    <source>
        <dbReference type="ARBA" id="ARBA00022540"/>
    </source>
</evidence>
<proteinExistence type="inferred from homology"/>